<accession>A0A7V4G6L7</accession>
<organism evidence="1">
    <name type="scientific">Desulfobacca acetoxidans</name>
    <dbReference type="NCBI Taxonomy" id="60893"/>
    <lineage>
        <taxon>Bacteria</taxon>
        <taxon>Pseudomonadati</taxon>
        <taxon>Thermodesulfobacteriota</taxon>
        <taxon>Desulfobaccia</taxon>
        <taxon>Desulfobaccales</taxon>
        <taxon>Desulfobaccaceae</taxon>
        <taxon>Desulfobacca</taxon>
    </lineage>
</organism>
<gene>
    <name evidence="1" type="ORF">ENT08_00925</name>
</gene>
<dbReference type="EMBL" id="DSXI01000053">
    <property type="protein sequence ID" value="HGS04302.1"/>
    <property type="molecule type" value="Genomic_DNA"/>
</dbReference>
<reference evidence="1" key="1">
    <citation type="journal article" date="2020" name="mSystems">
        <title>Genome- and Community-Level Interaction Insights into Carbon Utilization and Element Cycling Functions of Hydrothermarchaeota in Hydrothermal Sediment.</title>
        <authorList>
            <person name="Zhou Z."/>
            <person name="Liu Y."/>
            <person name="Xu W."/>
            <person name="Pan J."/>
            <person name="Luo Z.H."/>
            <person name="Li M."/>
        </authorList>
    </citation>
    <scope>NUCLEOTIDE SEQUENCE [LARGE SCALE GENOMIC DNA]</scope>
    <source>
        <strain evidence="1">SpSt-548</strain>
    </source>
</reference>
<sequence>MKPAEAYRQMKRDKVKAKTCALPEGTYRIIFADPPWKYGEGRTGDLMTATGALHHYPTMALWP</sequence>
<name>A0A7V4G6L7_9BACT</name>
<dbReference type="AlphaFoldDB" id="A0A7V4G6L7"/>
<protein>
    <submittedName>
        <fullName evidence="1">Uncharacterized protein</fullName>
    </submittedName>
</protein>
<proteinExistence type="predicted"/>
<comment type="caution">
    <text evidence="1">The sequence shown here is derived from an EMBL/GenBank/DDBJ whole genome shotgun (WGS) entry which is preliminary data.</text>
</comment>
<evidence type="ECO:0000313" key="1">
    <source>
        <dbReference type="EMBL" id="HGS04302.1"/>
    </source>
</evidence>